<sequence>MYMTSLNVKSHVLIQARSETSPAVLMVLIHFLLLYLSVYGLISIYVDNIVIRSLKDAGMLLLAFYTLIRVYRQQIDFMNLFLFVLASLVILGSLNVLVGSSVVTLIYGIKITLLPLVMLFTGMFMAQHNRVFAFARTNLVIFIMLIAGWCVQYALGIEKLITMGFVYGVNIKNYLEGVPRLSSITYSPDGYAYALLMTGIIAERTKLAVNHRSFRILIQLLTISFLLLSTIRSALLLWCVYQMVLFMMSMRRYSRRNILILAFAFMAMPAAVFLGGRLLQSKNLLSSSSLLDRLQTWGSSLTSPFTMNGMIGNGIGSVGAASRRTHMIGLNSSNFAVDNQYFSLYEQTGWIGLVYFLILFMLLFITLVKRMKAPSEPGVSTLPQAAIAMGAGVAAASLTTNVLELFPANVFFWMFIGMALYQHRRAGEIPYKAGEQG</sequence>
<evidence type="ECO:0000256" key="1">
    <source>
        <dbReference type="SAM" id="Phobius"/>
    </source>
</evidence>
<dbReference type="AlphaFoldDB" id="A0A2V4V741"/>
<feature type="transmembrane region" description="Helical" evidence="1">
    <location>
        <begin position="216"/>
        <end position="246"/>
    </location>
</feature>
<proteinExistence type="predicted"/>
<name>A0A2V4V741_PAEBA</name>
<reference evidence="2 3" key="1">
    <citation type="submission" date="2018-06" db="EMBL/GenBank/DDBJ databases">
        <title>Genomic Encyclopedia of Type Strains, Phase III (KMG-III): the genomes of soil and plant-associated and newly described type strains.</title>
        <authorList>
            <person name="Whitman W."/>
        </authorList>
    </citation>
    <scope>NUCLEOTIDE SEQUENCE [LARGE SCALE GENOMIC DNA]</scope>
    <source>
        <strain evidence="2 3">CECT 7022</strain>
    </source>
</reference>
<evidence type="ECO:0000313" key="3">
    <source>
        <dbReference type="Proteomes" id="UP000247790"/>
    </source>
</evidence>
<keyword evidence="1" id="KW-0472">Membrane</keyword>
<dbReference type="EMBL" id="QJSW01000008">
    <property type="protein sequence ID" value="PYE48450.1"/>
    <property type="molecule type" value="Genomic_DNA"/>
</dbReference>
<feature type="transmembrane region" description="Helical" evidence="1">
    <location>
        <begin position="104"/>
        <end position="126"/>
    </location>
</feature>
<feature type="transmembrane region" description="Helical" evidence="1">
    <location>
        <begin position="258"/>
        <end position="279"/>
    </location>
</feature>
<organism evidence="2 3">
    <name type="scientific">Paenibacillus barcinonensis</name>
    <dbReference type="NCBI Taxonomy" id="198119"/>
    <lineage>
        <taxon>Bacteria</taxon>
        <taxon>Bacillati</taxon>
        <taxon>Bacillota</taxon>
        <taxon>Bacilli</taxon>
        <taxon>Bacillales</taxon>
        <taxon>Paenibacillaceae</taxon>
        <taxon>Paenibacillus</taxon>
    </lineage>
</organism>
<keyword evidence="1" id="KW-0812">Transmembrane</keyword>
<feature type="transmembrane region" description="Helical" evidence="1">
    <location>
        <begin position="138"/>
        <end position="155"/>
    </location>
</feature>
<keyword evidence="1" id="KW-1133">Transmembrane helix</keyword>
<feature type="transmembrane region" description="Helical" evidence="1">
    <location>
        <begin position="349"/>
        <end position="368"/>
    </location>
</feature>
<protein>
    <recommendedName>
        <fullName evidence="4">O-antigen ligase-like membrane protein</fullName>
    </recommendedName>
</protein>
<evidence type="ECO:0000313" key="2">
    <source>
        <dbReference type="EMBL" id="PYE48450.1"/>
    </source>
</evidence>
<feature type="transmembrane region" description="Helical" evidence="1">
    <location>
        <begin position="80"/>
        <end position="98"/>
    </location>
</feature>
<accession>A0A2V4V741</accession>
<comment type="caution">
    <text evidence="2">The sequence shown here is derived from an EMBL/GenBank/DDBJ whole genome shotgun (WGS) entry which is preliminary data.</text>
</comment>
<feature type="transmembrane region" description="Helical" evidence="1">
    <location>
        <begin position="21"/>
        <end position="43"/>
    </location>
</feature>
<dbReference type="Proteomes" id="UP000247790">
    <property type="component" value="Unassembled WGS sequence"/>
</dbReference>
<gene>
    <name evidence="2" type="ORF">DFQ00_10840</name>
</gene>
<evidence type="ECO:0008006" key="4">
    <source>
        <dbReference type="Google" id="ProtNLM"/>
    </source>
</evidence>